<dbReference type="EMBL" id="QKKF02036444">
    <property type="protein sequence ID" value="RZF32615.1"/>
    <property type="molecule type" value="Genomic_DNA"/>
</dbReference>
<evidence type="ECO:0000313" key="2">
    <source>
        <dbReference type="EMBL" id="RZF32615.1"/>
    </source>
</evidence>
<evidence type="ECO:0000256" key="1">
    <source>
        <dbReference type="SAM" id="MobiDB-lite"/>
    </source>
</evidence>
<feature type="region of interest" description="Disordered" evidence="1">
    <location>
        <begin position="14"/>
        <end position="37"/>
    </location>
</feature>
<dbReference type="AlphaFoldDB" id="A0A482WGF2"/>
<reference evidence="2 3" key="1">
    <citation type="journal article" date="2017" name="Gigascience">
        <title>Genome sequence of the small brown planthopper, Laodelphax striatellus.</title>
        <authorList>
            <person name="Zhu J."/>
            <person name="Jiang F."/>
            <person name="Wang X."/>
            <person name="Yang P."/>
            <person name="Bao Y."/>
            <person name="Zhao W."/>
            <person name="Wang W."/>
            <person name="Lu H."/>
            <person name="Wang Q."/>
            <person name="Cui N."/>
            <person name="Li J."/>
            <person name="Chen X."/>
            <person name="Luo L."/>
            <person name="Yu J."/>
            <person name="Kang L."/>
            <person name="Cui F."/>
        </authorList>
    </citation>
    <scope>NUCLEOTIDE SEQUENCE [LARGE SCALE GENOMIC DNA]</scope>
    <source>
        <strain evidence="2">Lst14</strain>
    </source>
</reference>
<gene>
    <name evidence="2" type="ORF">LSTR_LSTR011062</name>
</gene>
<name>A0A482WGF2_LAOST</name>
<dbReference type="Proteomes" id="UP000291343">
    <property type="component" value="Unassembled WGS sequence"/>
</dbReference>
<accession>A0A482WGF2</accession>
<evidence type="ECO:0000313" key="3">
    <source>
        <dbReference type="Proteomes" id="UP000291343"/>
    </source>
</evidence>
<organism evidence="2 3">
    <name type="scientific">Laodelphax striatellus</name>
    <name type="common">Small brown planthopper</name>
    <name type="synonym">Delphax striatella</name>
    <dbReference type="NCBI Taxonomy" id="195883"/>
    <lineage>
        <taxon>Eukaryota</taxon>
        <taxon>Metazoa</taxon>
        <taxon>Ecdysozoa</taxon>
        <taxon>Arthropoda</taxon>
        <taxon>Hexapoda</taxon>
        <taxon>Insecta</taxon>
        <taxon>Pterygota</taxon>
        <taxon>Neoptera</taxon>
        <taxon>Paraneoptera</taxon>
        <taxon>Hemiptera</taxon>
        <taxon>Auchenorrhyncha</taxon>
        <taxon>Fulgoroidea</taxon>
        <taxon>Delphacidae</taxon>
        <taxon>Criomorphinae</taxon>
        <taxon>Laodelphax</taxon>
    </lineage>
</organism>
<proteinExistence type="predicted"/>
<comment type="caution">
    <text evidence="2">The sequence shown here is derived from an EMBL/GenBank/DDBJ whole genome shotgun (WGS) entry which is preliminary data.</text>
</comment>
<protein>
    <submittedName>
        <fullName evidence="2">Uncharacterized protein</fullName>
    </submittedName>
</protein>
<keyword evidence="3" id="KW-1185">Reference proteome</keyword>
<dbReference type="InParanoid" id="A0A482WGF2"/>
<sequence>MKIARITTYARHNAPCPPHATSAAELSDTTSTAPNISLRRPDASRCQARVSLPRKAKFPFRPCGNSLSFKDETCRGIDRVYIASVSYLSEDNGNKVLA</sequence>